<dbReference type="EMBL" id="GEDG01021669">
    <property type="protein sequence ID" value="JAP18117.1"/>
    <property type="molecule type" value="Transcribed_RNA"/>
</dbReference>
<keyword evidence="1" id="KW-1133">Transmembrane helix</keyword>
<dbReference type="AlphaFoldDB" id="A0A0V0HF39"/>
<sequence length="81" mass="9128">MYSIVSSSNDILSTLLLVGSIDARCINLSFIFSLRLLSEITRLLSRSSTSALQRLFLFPFAYSVFEFFSFCCSVSCFSPLF</sequence>
<keyword evidence="1" id="KW-0472">Membrane</keyword>
<reference evidence="2" key="1">
    <citation type="submission" date="2015-12" db="EMBL/GenBank/DDBJ databases">
        <title>Gene expression during late stages of embryo sac development: a critical building block for successful pollen-pistil interactions.</title>
        <authorList>
            <person name="Liu Y."/>
            <person name="Joly V."/>
            <person name="Sabar M."/>
            <person name="Matton D.P."/>
        </authorList>
    </citation>
    <scope>NUCLEOTIDE SEQUENCE</scope>
</reference>
<feature type="transmembrane region" description="Helical" evidence="1">
    <location>
        <begin position="12"/>
        <end position="34"/>
    </location>
</feature>
<keyword evidence="1" id="KW-0812">Transmembrane</keyword>
<organism evidence="2">
    <name type="scientific">Solanum chacoense</name>
    <name type="common">Chaco potato</name>
    <dbReference type="NCBI Taxonomy" id="4108"/>
    <lineage>
        <taxon>Eukaryota</taxon>
        <taxon>Viridiplantae</taxon>
        <taxon>Streptophyta</taxon>
        <taxon>Embryophyta</taxon>
        <taxon>Tracheophyta</taxon>
        <taxon>Spermatophyta</taxon>
        <taxon>Magnoliopsida</taxon>
        <taxon>eudicotyledons</taxon>
        <taxon>Gunneridae</taxon>
        <taxon>Pentapetalae</taxon>
        <taxon>asterids</taxon>
        <taxon>lamiids</taxon>
        <taxon>Solanales</taxon>
        <taxon>Solanaceae</taxon>
        <taxon>Solanoideae</taxon>
        <taxon>Solaneae</taxon>
        <taxon>Solanum</taxon>
    </lineage>
</organism>
<evidence type="ECO:0000256" key="1">
    <source>
        <dbReference type="SAM" id="Phobius"/>
    </source>
</evidence>
<name>A0A0V0HF39_SOLCH</name>
<dbReference type="EMBL" id="GEDG01021691">
    <property type="protein sequence ID" value="JAP18102.1"/>
    <property type="molecule type" value="Transcribed_RNA"/>
</dbReference>
<proteinExistence type="predicted"/>
<accession>A0A0V0HF39</accession>
<feature type="transmembrane region" description="Helical" evidence="1">
    <location>
        <begin position="55"/>
        <end position="80"/>
    </location>
</feature>
<protein>
    <submittedName>
        <fullName evidence="2">Putative ovule protein</fullName>
    </submittedName>
</protein>
<evidence type="ECO:0000313" key="2">
    <source>
        <dbReference type="EMBL" id="JAP18102.1"/>
    </source>
</evidence>